<dbReference type="Gene3D" id="2.30.30.1190">
    <property type="match status" value="1"/>
</dbReference>
<feature type="domain" description="C3H1-type" evidence="7">
    <location>
        <begin position="55"/>
        <end position="83"/>
    </location>
</feature>
<feature type="domain" description="C3H1-type" evidence="7">
    <location>
        <begin position="151"/>
        <end position="179"/>
    </location>
</feature>
<feature type="zinc finger region" description="C3H1-type" evidence="5">
    <location>
        <begin position="151"/>
        <end position="179"/>
    </location>
</feature>
<dbReference type="InterPro" id="IPR000571">
    <property type="entry name" value="Znf_CCCH"/>
</dbReference>
<evidence type="ECO:0000313" key="8">
    <source>
        <dbReference type="EMBL" id="CAH8361613.1"/>
    </source>
</evidence>
<keyword evidence="3 5" id="KW-0862">Zinc</keyword>
<dbReference type="InterPro" id="IPR050974">
    <property type="entry name" value="Plant_ZF_CCCH"/>
</dbReference>
<accession>A0ABC8KWN6</accession>
<evidence type="ECO:0000313" key="9">
    <source>
        <dbReference type="Proteomes" id="UP001642260"/>
    </source>
</evidence>
<gene>
    <name evidence="8" type="ORF">ERUC_LOCUS27369</name>
</gene>
<feature type="domain" description="C3H1-type" evidence="7">
    <location>
        <begin position="295"/>
        <end position="323"/>
    </location>
</feature>
<reference evidence="8 9" key="1">
    <citation type="submission" date="2022-03" db="EMBL/GenBank/DDBJ databases">
        <authorList>
            <person name="Macdonald S."/>
            <person name="Ahmed S."/>
            <person name="Newling K."/>
        </authorList>
    </citation>
    <scope>NUCLEOTIDE SEQUENCE [LARGE SCALE GENOMIC DNA]</scope>
</reference>
<feature type="domain" description="C3H1-type" evidence="7">
    <location>
        <begin position="105"/>
        <end position="133"/>
    </location>
</feature>
<feature type="compositionally biased region" description="Low complexity" evidence="6">
    <location>
        <begin position="403"/>
        <end position="428"/>
    </location>
</feature>
<dbReference type="PANTHER" id="PTHR12506">
    <property type="entry name" value="PROTEIN PHOSPHATASE RELATED"/>
    <property type="match status" value="1"/>
</dbReference>
<dbReference type="SUPFAM" id="SSF90229">
    <property type="entry name" value="CCCH zinc finger"/>
    <property type="match status" value="5"/>
</dbReference>
<feature type="region of interest" description="Disordered" evidence="6">
    <location>
        <begin position="398"/>
        <end position="457"/>
    </location>
</feature>
<dbReference type="FunFam" id="4.10.1000.10:FF:000030">
    <property type="entry name" value="CCCH type zinc finger protein"/>
    <property type="match status" value="1"/>
</dbReference>
<dbReference type="InterPro" id="IPR036855">
    <property type="entry name" value="Znf_CCCH_sf"/>
</dbReference>
<organism evidence="8 9">
    <name type="scientific">Eruca vesicaria subsp. sativa</name>
    <name type="common">Garden rocket</name>
    <name type="synonym">Eruca sativa</name>
    <dbReference type="NCBI Taxonomy" id="29727"/>
    <lineage>
        <taxon>Eukaryota</taxon>
        <taxon>Viridiplantae</taxon>
        <taxon>Streptophyta</taxon>
        <taxon>Embryophyta</taxon>
        <taxon>Tracheophyta</taxon>
        <taxon>Spermatophyta</taxon>
        <taxon>Magnoliopsida</taxon>
        <taxon>eudicotyledons</taxon>
        <taxon>Gunneridae</taxon>
        <taxon>Pentapetalae</taxon>
        <taxon>rosids</taxon>
        <taxon>malvids</taxon>
        <taxon>Brassicales</taxon>
        <taxon>Brassicaceae</taxon>
        <taxon>Brassiceae</taxon>
        <taxon>Eruca</taxon>
    </lineage>
</organism>
<keyword evidence="4" id="KW-0238">DNA-binding</keyword>
<dbReference type="Pfam" id="PF00642">
    <property type="entry name" value="zf-CCCH"/>
    <property type="match status" value="5"/>
</dbReference>
<dbReference type="AlphaFoldDB" id="A0ABC8KWN6"/>
<protein>
    <recommendedName>
        <fullName evidence="7">C3H1-type domain-containing protein</fullName>
    </recommendedName>
</protein>
<feature type="region of interest" description="Disordered" evidence="6">
    <location>
        <begin position="271"/>
        <end position="297"/>
    </location>
</feature>
<dbReference type="GO" id="GO:0008270">
    <property type="term" value="F:zinc ion binding"/>
    <property type="evidence" value="ECO:0007669"/>
    <property type="project" value="UniProtKB-KW"/>
</dbReference>
<dbReference type="EMBL" id="CAKOAT010310710">
    <property type="protein sequence ID" value="CAH8361613.1"/>
    <property type="molecule type" value="Genomic_DNA"/>
</dbReference>
<keyword evidence="9" id="KW-1185">Reference proteome</keyword>
<proteinExistence type="predicted"/>
<feature type="zinc finger region" description="C3H1-type" evidence="5">
    <location>
        <begin position="342"/>
        <end position="370"/>
    </location>
</feature>
<evidence type="ECO:0000256" key="6">
    <source>
        <dbReference type="SAM" id="MobiDB-lite"/>
    </source>
</evidence>
<dbReference type="PANTHER" id="PTHR12506:SF65">
    <property type="entry name" value="C3H1-TYPE DOMAIN-CONTAINING PROTEIN"/>
    <property type="match status" value="1"/>
</dbReference>
<feature type="compositionally biased region" description="Polar residues" evidence="6">
    <location>
        <begin position="444"/>
        <end position="457"/>
    </location>
</feature>
<feature type="compositionally biased region" description="Basic and acidic residues" evidence="6">
    <location>
        <begin position="1"/>
        <end position="16"/>
    </location>
</feature>
<dbReference type="SMART" id="SM00356">
    <property type="entry name" value="ZnF_C3H1"/>
    <property type="match status" value="5"/>
</dbReference>
<evidence type="ECO:0000256" key="3">
    <source>
        <dbReference type="ARBA" id="ARBA00022833"/>
    </source>
</evidence>
<evidence type="ECO:0000256" key="2">
    <source>
        <dbReference type="ARBA" id="ARBA00022771"/>
    </source>
</evidence>
<feature type="zinc finger region" description="C3H1-type" evidence="5">
    <location>
        <begin position="295"/>
        <end position="323"/>
    </location>
</feature>
<dbReference type="GO" id="GO:0003729">
    <property type="term" value="F:mRNA binding"/>
    <property type="evidence" value="ECO:0007669"/>
    <property type="project" value="UniProtKB-ARBA"/>
</dbReference>
<feature type="compositionally biased region" description="Polar residues" evidence="6">
    <location>
        <begin position="271"/>
        <end position="286"/>
    </location>
</feature>
<dbReference type="Proteomes" id="UP001642260">
    <property type="component" value="Unassembled WGS sequence"/>
</dbReference>
<name>A0ABC8KWN6_ERUVS</name>
<feature type="zinc finger region" description="C3H1-type" evidence="5">
    <location>
        <begin position="105"/>
        <end position="133"/>
    </location>
</feature>
<keyword evidence="1 5" id="KW-0479">Metal-binding</keyword>
<dbReference type="GO" id="GO:0003677">
    <property type="term" value="F:DNA binding"/>
    <property type="evidence" value="ECO:0007669"/>
    <property type="project" value="UniProtKB-KW"/>
</dbReference>
<feature type="zinc finger region" description="C3H1-type" evidence="5">
    <location>
        <begin position="55"/>
        <end position="83"/>
    </location>
</feature>
<comment type="caution">
    <text evidence="8">The sequence shown here is derived from an EMBL/GenBank/DDBJ whole genome shotgun (WGS) entry which is preliminary data.</text>
</comment>
<evidence type="ECO:0000256" key="1">
    <source>
        <dbReference type="ARBA" id="ARBA00022723"/>
    </source>
</evidence>
<evidence type="ECO:0000256" key="4">
    <source>
        <dbReference type="ARBA" id="ARBA00023125"/>
    </source>
</evidence>
<dbReference type="PROSITE" id="PS50103">
    <property type="entry name" value="ZF_C3H1"/>
    <property type="match status" value="5"/>
</dbReference>
<feature type="domain" description="C3H1-type" evidence="7">
    <location>
        <begin position="342"/>
        <end position="370"/>
    </location>
</feature>
<feature type="region of interest" description="Disordered" evidence="6">
    <location>
        <begin position="1"/>
        <end position="26"/>
    </location>
</feature>
<sequence length="457" mass="48263">MDRYDRAGEERSRSDPSLEWTSHGGETRVEASMWRLGLSGGGAGGGGGGEAYPERSNEPDCIYYLRTGVCGYGSRCRFNHPQDRGAAVIGGVRGGGGGDGALPERMGQPVCQHFMRTGTCKYGASCKYHHPRQGGGSVPPVSLSYLGYPLRPGEKECSYYMRTGQCKFGLTCKFNHPLPQQHPSQTIYPTLQSQPMPSSQQYGLVLTRPSLLPGSYIPSPYGPPMVLPQGMVTYPNWNPYPASLTAMPSQQPSIGSSSVYGVAPLSPSGTTAYTGTYQSGRPSLTTSKEESFPQRPDQPECQYFMRTGDCKFGASCRYHHPLDHAVQPNTGVLLSSIGLPLRPGVAQCTHFAQHGICKFGPACKFDHSMSSSLSYSPSASSLTDMPVAPYPIGSSTLSGASAPVSSSNEPTTETVTTAAATVSSPMVSGLSSQEPAEMGGGDSASVSGSIEAKTSSS</sequence>
<evidence type="ECO:0000259" key="7">
    <source>
        <dbReference type="PROSITE" id="PS50103"/>
    </source>
</evidence>
<dbReference type="Gene3D" id="4.10.1000.10">
    <property type="entry name" value="Zinc finger, CCCH-type"/>
    <property type="match status" value="2"/>
</dbReference>
<evidence type="ECO:0000256" key="5">
    <source>
        <dbReference type="PROSITE-ProRule" id="PRU00723"/>
    </source>
</evidence>
<keyword evidence="2 5" id="KW-0863">Zinc-finger</keyword>